<keyword evidence="2" id="KW-1185">Reference proteome</keyword>
<evidence type="ECO:0000313" key="1">
    <source>
        <dbReference type="EMBL" id="KAH7919237.1"/>
    </source>
</evidence>
<reference evidence="1" key="1">
    <citation type="journal article" date="2021" name="New Phytol.">
        <title>Evolutionary innovations through gain and loss of genes in the ectomycorrhizal Boletales.</title>
        <authorList>
            <person name="Wu G."/>
            <person name="Miyauchi S."/>
            <person name="Morin E."/>
            <person name="Kuo A."/>
            <person name="Drula E."/>
            <person name="Varga T."/>
            <person name="Kohler A."/>
            <person name="Feng B."/>
            <person name="Cao Y."/>
            <person name="Lipzen A."/>
            <person name="Daum C."/>
            <person name="Hundley H."/>
            <person name="Pangilinan J."/>
            <person name="Johnson J."/>
            <person name="Barry K."/>
            <person name="LaButti K."/>
            <person name="Ng V."/>
            <person name="Ahrendt S."/>
            <person name="Min B."/>
            <person name="Choi I.G."/>
            <person name="Park H."/>
            <person name="Plett J.M."/>
            <person name="Magnuson J."/>
            <person name="Spatafora J.W."/>
            <person name="Nagy L.G."/>
            <person name="Henrissat B."/>
            <person name="Grigoriev I.V."/>
            <person name="Yang Z.L."/>
            <person name="Xu J."/>
            <person name="Martin F.M."/>
        </authorList>
    </citation>
    <scope>NUCLEOTIDE SEQUENCE</scope>
    <source>
        <strain evidence="1">KUC20120723A-06</strain>
    </source>
</reference>
<dbReference type="EMBL" id="MU266679">
    <property type="protein sequence ID" value="KAH7919237.1"/>
    <property type="molecule type" value="Genomic_DNA"/>
</dbReference>
<evidence type="ECO:0000313" key="2">
    <source>
        <dbReference type="Proteomes" id="UP000790709"/>
    </source>
</evidence>
<proteinExistence type="predicted"/>
<dbReference type="Proteomes" id="UP000790709">
    <property type="component" value="Unassembled WGS sequence"/>
</dbReference>
<comment type="caution">
    <text evidence="1">The sequence shown here is derived from an EMBL/GenBank/DDBJ whole genome shotgun (WGS) entry which is preliminary data.</text>
</comment>
<gene>
    <name evidence="1" type="ORF">BV22DRAFT_1051172</name>
</gene>
<sequence>MTSPPNWRDWRLIYGLHIENELIYLLSLVALLLNQFPFLKSEEVEHMHQSQLWVQRAKRLLPKLSYTHFGSLTQPGFVKIRGRYRVAVAPIQIERPCHETAKEPFVMVVFLAIFPIPDVESVIMMAQGWRFAFITREHKWVRAGHGERSGFCVVAAFRQGQKSAKGQLPIVPQDCSQTAPPQTLPARGHVKPSG</sequence>
<protein>
    <submittedName>
        <fullName evidence="1">Uncharacterized protein</fullName>
    </submittedName>
</protein>
<name>A0ACB8B0N6_9AGAM</name>
<accession>A0ACB8B0N6</accession>
<organism evidence="1 2">
    <name type="scientific">Leucogyrophana mollusca</name>
    <dbReference type="NCBI Taxonomy" id="85980"/>
    <lineage>
        <taxon>Eukaryota</taxon>
        <taxon>Fungi</taxon>
        <taxon>Dikarya</taxon>
        <taxon>Basidiomycota</taxon>
        <taxon>Agaricomycotina</taxon>
        <taxon>Agaricomycetes</taxon>
        <taxon>Agaricomycetidae</taxon>
        <taxon>Boletales</taxon>
        <taxon>Boletales incertae sedis</taxon>
        <taxon>Leucogyrophana</taxon>
    </lineage>
</organism>